<protein>
    <submittedName>
        <fullName evidence="10">MFS transporter</fullName>
    </submittedName>
</protein>
<evidence type="ECO:0000256" key="5">
    <source>
        <dbReference type="ARBA" id="ARBA00022692"/>
    </source>
</evidence>
<dbReference type="PROSITE" id="PS50850">
    <property type="entry name" value="MFS"/>
    <property type="match status" value="1"/>
</dbReference>
<reference evidence="10" key="1">
    <citation type="journal article" date="2021" name="PeerJ">
        <title>Extensive microbial diversity within the chicken gut microbiome revealed by metagenomics and culture.</title>
        <authorList>
            <person name="Gilroy R."/>
            <person name="Ravi A."/>
            <person name="Getino M."/>
            <person name="Pursley I."/>
            <person name="Horton D.L."/>
            <person name="Alikhan N.F."/>
            <person name="Baker D."/>
            <person name="Gharbi K."/>
            <person name="Hall N."/>
            <person name="Watson M."/>
            <person name="Adriaenssens E.M."/>
            <person name="Foster-Nyarko E."/>
            <person name="Jarju S."/>
            <person name="Secka A."/>
            <person name="Antonio M."/>
            <person name="Oren A."/>
            <person name="Chaudhuri R.R."/>
            <person name="La Ragione R."/>
            <person name="Hildebrand F."/>
            <person name="Pallen M.J."/>
        </authorList>
    </citation>
    <scope>NUCLEOTIDE SEQUENCE</scope>
    <source>
        <strain evidence="10">CHK185-1770</strain>
    </source>
</reference>
<dbReference type="InterPro" id="IPR036259">
    <property type="entry name" value="MFS_trans_sf"/>
</dbReference>
<dbReference type="InterPro" id="IPR020846">
    <property type="entry name" value="MFS_dom"/>
</dbReference>
<evidence type="ECO:0000256" key="6">
    <source>
        <dbReference type="ARBA" id="ARBA00022989"/>
    </source>
</evidence>
<reference evidence="10" key="2">
    <citation type="submission" date="2021-04" db="EMBL/GenBank/DDBJ databases">
        <authorList>
            <person name="Gilroy R."/>
        </authorList>
    </citation>
    <scope>NUCLEOTIDE SEQUENCE</scope>
    <source>
        <strain evidence="10">CHK185-1770</strain>
    </source>
</reference>
<keyword evidence="2" id="KW-0813">Transport</keyword>
<proteinExistence type="predicted"/>
<feature type="domain" description="Major facilitator superfamily (MFS) profile" evidence="9">
    <location>
        <begin position="201"/>
        <end position="393"/>
    </location>
</feature>
<feature type="transmembrane region" description="Helical" evidence="8">
    <location>
        <begin position="200"/>
        <end position="222"/>
    </location>
</feature>
<keyword evidence="4" id="KW-0997">Cell inner membrane</keyword>
<dbReference type="InterPro" id="IPR024989">
    <property type="entry name" value="MFS_assoc_dom"/>
</dbReference>
<evidence type="ECO:0000256" key="1">
    <source>
        <dbReference type="ARBA" id="ARBA00004429"/>
    </source>
</evidence>
<evidence type="ECO:0000256" key="2">
    <source>
        <dbReference type="ARBA" id="ARBA00022448"/>
    </source>
</evidence>
<dbReference type="Pfam" id="PF12832">
    <property type="entry name" value="MFS_1_like"/>
    <property type="match status" value="1"/>
</dbReference>
<comment type="subcellular location">
    <subcellularLocation>
        <location evidence="1">Cell inner membrane</location>
        <topology evidence="1">Multi-pass membrane protein</topology>
    </subcellularLocation>
</comment>
<keyword evidence="6 8" id="KW-1133">Transmembrane helix</keyword>
<evidence type="ECO:0000256" key="3">
    <source>
        <dbReference type="ARBA" id="ARBA00022475"/>
    </source>
</evidence>
<dbReference type="GO" id="GO:0005886">
    <property type="term" value="C:plasma membrane"/>
    <property type="evidence" value="ECO:0007669"/>
    <property type="project" value="UniProtKB-SubCell"/>
</dbReference>
<feature type="transmembrane region" description="Helical" evidence="8">
    <location>
        <begin position="43"/>
        <end position="65"/>
    </location>
</feature>
<keyword evidence="7 8" id="KW-0472">Membrane</keyword>
<dbReference type="Gene3D" id="1.20.1250.20">
    <property type="entry name" value="MFS general substrate transporter like domains"/>
    <property type="match status" value="2"/>
</dbReference>
<feature type="transmembrane region" description="Helical" evidence="8">
    <location>
        <begin position="77"/>
        <end position="93"/>
    </location>
</feature>
<feature type="transmembrane region" description="Helical" evidence="8">
    <location>
        <begin position="12"/>
        <end position="37"/>
    </location>
</feature>
<feature type="transmembrane region" description="Helical" evidence="8">
    <location>
        <begin position="99"/>
        <end position="120"/>
    </location>
</feature>
<gene>
    <name evidence="10" type="ORF">H9710_00015</name>
</gene>
<keyword evidence="3" id="KW-1003">Cell membrane</keyword>
<dbReference type="GO" id="GO:0015528">
    <property type="term" value="F:lactose:proton symporter activity"/>
    <property type="evidence" value="ECO:0007669"/>
    <property type="project" value="TreeGrafter"/>
</dbReference>
<evidence type="ECO:0000256" key="7">
    <source>
        <dbReference type="ARBA" id="ARBA00023136"/>
    </source>
</evidence>
<feature type="transmembrane region" description="Helical" evidence="8">
    <location>
        <begin position="159"/>
        <end position="179"/>
    </location>
</feature>
<evidence type="ECO:0000313" key="10">
    <source>
        <dbReference type="EMBL" id="HJB96951.1"/>
    </source>
</evidence>
<dbReference type="PANTHER" id="PTHR23522">
    <property type="entry name" value="BLL5896 PROTEIN"/>
    <property type="match status" value="1"/>
</dbReference>
<dbReference type="SUPFAM" id="SSF103473">
    <property type="entry name" value="MFS general substrate transporter"/>
    <property type="match status" value="1"/>
</dbReference>
<evidence type="ECO:0000256" key="8">
    <source>
        <dbReference type="SAM" id="Phobius"/>
    </source>
</evidence>
<comment type="caution">
    <text evidence="10">The sequence shown here is derived from an EMBL/GenBank/DDBJ whole genome shotgun (WGS) entry which is preliminary data.</text>
</comment>
<dbReference type="Proteomes" id="UP000826793">
    <property type="component" value="Unassembled WGS sequence"/>
</dbReference>
<feature type="transmembrane region" description="Helical" evidence="8">
    <location>
        <begin position="298"/>
        <end position="322"/>
    </location>
</feature>
<dbReference type="PANTHER" id="PTHR23522:SF10">
    <property type="entry name" value="3-PHENYLPROPIONIC ACID TRANSPORTER-RELATED"/>
    <property type="match status" value="1"/>
</dbReference>
<evidence type="ECO:0000259" key="9">
    <source>
        <dbReference type="PROSITE" id="PS50850"/>
    </source>
</evidence>
<dbReference type="GO" id="GO:0030395">
    <property type="term" value="F:lactose binding"/>
    <property type="evidence" value="ECO:0007669"/>
    <property type="project" value="TreeGrafter"/>
</dbReference>
<evidence type="ECO:0000313" key="11">
    <source>
        <dbReference type="Proteomes" id="UP000826793"/>
    </source>
</evidence>
<evidence type="ECO:0000256" key="4">
    <source>
        <dbReference type="ARBA" id="ARBA00022519"/>
    </source>
</evidence>
<keyword evidence="5 8" id="KW-0812">Transmembrane</keyword>
<feature type="transmembrane region" description="Helical" evidence="8">
    <location>
        <begin position="242"/>
        <end position="262"/>
    </location>
</feature>
<feature type="transmembrane region" description="Helical" evidence="8">
    <location>
        <begin position="363"/>
        <end position="383"/>
    </location>
</feature>
<accession>A0A9D2MTT2</accession>
<dbReference type="AlphaFoldDB" id="A0A9D2MTT2"/>
<dbReference type="EMBL" id="DWXG01000001">
    <property type="protein sequence ID" value="HJB96951.1"/>
    <property type="molecule type" value="Genomic_DNA"/>
</dbReference>
<feature type="transmembrane region" description="Helical" evidence="8">
    <location>
        <begin position="274"/>
        <end position="292"/>
    </location>
</feature>
<name>A0A9D2MTT2_9FIRM</name>
<sequence length="393" mass="42067">MGSLVRRYKGSYFAYVLAYVGLYFAMAVFSSILSVYLTDIGKTASQVSLIVSASSIFSFVVVPLTGYITDRTQKPKAISAGLLLGAGAMGLVFSMCRSVWALFLLNGLILSFLNSVMPISERMAGRSKYRYGTLRVWGTAGYAVGAQAAGFAMEFIAPGAIFVLLPVAGLVAAVGFWGTENTPPLPTDSSSPEETTPRPSVLQVLANPSFFLFLLIACLFLGCSNVNMTYAPLLLNSLGVPTSTVGTVLFFSTLVEAPIIIFSNKYMDRFSGKTLILASFSIILVQFLFYGFTRSAAVAILAMVFLKAIASTLFVMINLKVVRNLLDPRYTTTGLSVINSATNLAGILVQNAGGILVDHTSIHTLYLVLCGLAGLGLVLTLFLKVGNREKVFS</sequence>
<organism evidence="10 11">
    <name type="scientific">Candidatus Acutalibacter pullicola</name>
    <dbReference type="NCBI Taxonomy" id="2838417"/>
    <lineage>
        <taxon>Bacteria</taxon>
        <taxon>Bacillati</taxon>
        <taxon>Bacillota</taxon>
        <taxon>Clostridia</taxon>
        <taxon>Eubacteriales</taxon>
        <taxon>Acutalibacteraceae</taxon>
        <taxon>Acutalibacter</taxon>
    </lineage>
</organism>